<sequence length="436" mass="50337">MAGKRKAETEDGLYLDTVNRRKLDFDFEKLCSVTLSNVNVYGCLVCGEYFQGRGKSSPAYYHSLNDDHHLFINFNNLNVYVLPEGQQVQSHLLDDIKYAVNPSYTKPELVQLGTQPVRDISGNEYLPGIIGLNNIKHNEYSNVVLQAVCHCSIVRNWFLLLDDVNNYNELVKRFTTFIKKLWSPKLFKHHISPHELLQHISVISDKQFTINEPKNPRDFIVWLLNNLHKSLAIVAGEKRKSTVISHSFQGKLRVTTDDGNSSSVTNTKFWILTLDLPPVSILQDGIGVQEIPQIRLEKLLDKYTGKTQTVTSSGTKTYEIIKYPPYLLLHINRFHDSELGIDLKLKDRYQTLVEFPLEMTLNEGKAKYKLLCNVVHDVVTTKNSMDEANEERSDWKVQMRNSDDEWFEVKDLEVTPKEKELLFLGESYIQVWELKQ</sequence>
<keyword evidence="1" id="KW-0479">Metal-binding</keyword>
<evidence type="ECO:0000256" key="1">
    <source>
        <dbReference type="ARBA" id="ARBA00022723"/>
    </source>
</evidence>
<dbReference type="InterPro" id="IPR001607">
    <property type="entry name" value="Znf_UBP"/>
</dbReference>
<reference evidence="9" key="2">
    <citation type="journal article" date="2015" name="J. Biotechnol.">
        <title>The structure of the Cyberlindnera jadinii genome and its relation to Candida utilis analyzed by the occurrence of single nucleotide polymorphisms.</title>
        <authorList>
            <person name="Rupp O."/>
            <person name="Brinkrolf K."/>
            <person name="Buerth C."/>
            <person name="Kunigo M."/>
            <person name="Schneider J."/>
            <person name="Jaenicke S."/>
            <person name="Goesmann A."/>
            <person name="Puehler A."/>
            <person name="Jaeger K.-E."/>
            <person name="Ernst J.F."/>
        </authorList>
    </citation>
    <scope>NUCLEOTIDE SEQUENCE [LARGE SCALE GENOMIC DNA]</scope>
    <source>
        <strain evidence="9">ATCC 18201 / CBS 1600 / BCRC 20928 / JCM 3617 / NBRC 0987 / NRRL Y-1542</strain>
    </source>
</reference>
<evidence type="ECO:0000313" key="10">
    <source>
        <dbReference type="Proteomes" id="UP000094389"/>
    </source>
</evidence>
<keyword evidence="10" id="KW-1185">Reference proteome</keyword>
<dbReference type="Pfam" id="PF00443">
    <property type="entry name" value="UCH"/>
    <property type="match status" value="1"/>
</dbReference>
<feature type="domain" description="USP" evidence="5">
    <location>
        <begin position="130"/>
        <end position="435"/>
    </location>
</feature>
<dbReference type="PROSITE" id="PS50235">
    <property type="entry name" value="USP_3"/>
    <property type="match status" value="1"/>
</dbReference>
<proteinExistence type="predicted"/>
<gene>
    <name evidence="7" type="ORF">BN1211_2937</name>
    <name evidence="8" type="ORF">CYBJADRAFT_166151</name>
</gene>
<reference evidence="8 10" key="3">
    <citation type="journal article" date="2016" name="Proc. Natl. Acad. Sci. U.S.A.">
        <title>Comparative genomics of biotechnologically important yeasts.</title>
        <authorList>
            <person name="Riley R."/>
            <person name="Haridas S."/>
            <person name="Wolfe K.H."/>
            <person name="Lopes M.R."/>
            <person name="Hittinger C.T."/>
            <person name="Goeker M."/>
            <person name="Salamov A.A."/>
            <person name="Wisecaver J.H."/>
            <person name="Long T.M."/>
            <person name="Calvey C.H."/>
            <person name="Aerts A.L."/>
            <person name="Barry K.W."/>
            <person name="Choi C."/>
            <person name="Clum A."/>
            <person name="Coughlan A.Y."/>
            <person name="Deshpande S."/>
            <person name="Douglass A.P."/>
            <person name="Hanson S.J."/>
            <person name="Klenk H.-P."/>
            <person name="LaButti K.M."/>
            <person name="Lapidus A."/>
            <person name="Lindquist E.A."/>
            <person name="Lipzen A.M."/>
            <person name="Meier-Kolthoff J.P."/>
            <person name="Ohm R.A."/>
            <person name="Otillar R.P."/>
            <person name="Pangilinan J.L."/>
            <person name="Peng Y."/>
            <person name="Rokas A."/>
            <person name="Rosa C.A."/>
            <person name="Scheuner C."/>
            <person name="Sibirny A.A."/>
            <person name="Slot J.C."/>
            <person name="Stielow J.B."/>
            <person name="Sun H."/>
            <person name="Kurtzman C.P."/>
            <person name="Blackwell M."/>
            <person name="Grigoriev I.V."/>
            <person name="Jeffries T.W."/>
        </authorList>
    </citation>
    <scope>NUCLEOTIDE SEQUENCE [LARGE SCALE GENOMIC DNA]</scope>
    <source>
        <strain evidence="10">ATCC 18201 / CBS 1600 / BCRC 20928 / JCM 3617 / NBRC 0987 / NRRL Y-1542</strain>
        <strain evidence="8">NRRL Y-1542</strain>
    </source>
</reference>
<dbReference type="SUPFAM" id="SSF57850">
    <property type="entry name" value="RING/U-box"/>
    <property type="match status" value="1"/>
</dbReference>
<dbReference type="OrthoDB" id="10263353at2759"/>
<name>A0A0H5C3R7_CYBJN</name>
<dbReference type="GO" id="GO:0008270">
    <property type="term" value="F:zinc ion binding"/>
    <property type="evidence" value="ECO:0007669"/>
    <property type="project" value="UniProtKB-KW"/>
</dbReference>
<dbReference type="GO" id="GO:0004843">
    <property type="term" value="F:cysteine-type deubiquitinase activity"/>
    <property type="evidence" value="ECO:0007669"/>
    <property type="project" value="InterPro"/>
</dbReference>
<feature type="domain" description="UBP-type" evidence="6">
    <location>
        <begin position="10"/>
        <end position="107"/>
    </location>
</feature>
<keyword evidence="2 4" id="KW-0863">Zinc-finger</keyword>
<dbReference type="Proteomes" id="UP000094389">
    <property type="component" value="Unassembled WGS sequence"/>
</dbReference>
<dbReference type="PROSITE" id="PS50271">
    <property type="entry name" value="ZF_UBP"/>
    <property type="match status" value="1"/>
</dbReference>
<dbReference type="EMBL" id="CDQK01000003">
    <property type="protein sequence ID" value="CEP22556.1"/>
    <property type="molecule type" value="Genomic_DNA"/>
</dbReference>
<dbReference type="AlphaFoldDB" id="A0A0H5C3R7"/>
<dbReference type="Proteomes" id="UP000038830">
    <property type="component" value="Unassembled WGS sequence"/>
</dbReference>
<organism evidence="7 9">
    <name type="scientific">Cyberlindnera jadinii (strain ATCC 18201 / CBS 1600 / BCRC 20928 / JCM 3617 / NBRC 0987 / NRRL Y-1542)</name>
    <name type="common">Torula yeast</name>
    <name type="synonym">Candida utilis</name>
    <dbReference type="NCBI Taxonomy" id="983966"/>
    <lineage>
        <taxon>Eukaryota</taxon>
        <taxon>Fungi</taxon>
        <taxon>Dikarya</taxon>
        <taxon>Ascomycota</taxon>
        <taxon>Saccharomycotina</taxon>
        <taxon>Saccharomycetes</taxon>
        <taxon>Phaffomycetales</taxon>
        <taxon>Phaffomycetaceae</taxon>
        <taxon>Cyberlindnera</taxon>
    </lineage>
</organism>
<keyword evidence="3" id="KW-0862">Zinc</keyword>
<reference evidence="7" key="1">
    <citation type="submission" date="2014-12" db="EMBL/GenBank/DDBJ databases">
        <authorList>
            <person name="Jaenicke S."/>
        </authorList>
    </citation>
    <scope>NUCLEOTIDE SEQUENCE [LARGE SCALE GENOMIC DNA]</scope>
    <source>
        <strain evidence="7">CBS1600</strain>
    </source>
</reference>
<dbReference type="EMBL" id="KV453926">
    <property type="protein sequence ID" value="ODV75417.1"/>
    <property type="molecule type" value="Genomic_DNA"/>
</dbReference>
<dbReference type="Pfam" id="PF02148">
    <property type="entry name" value="zf-UBP"/>
    <property type="match status" value="1"/>
</dbReference>
<evidence type="ECO:0000259" key="5">
    <source>
        <dbReference type="PROSITE" id="PS50235"/>
    </source>
</evidence>
<dbReference type="PANTHER" id="PTHR21646:SF16">
    <property type="entry name" value="U4_U6.U5 TRI-SNRNP-ASSOCIATED PROTEIN 2"/>
    <property type="match status" value="1"/>
</dbReference>
<evidence type="ECO:0000259" key="6">
    <source>
        <dbReference type="PROSITE" id="PS50271"/>
    </source>
</evidence>
<dbReference type="PANTHER" id="PTHR21646">
    <property type="entry name" value="UBIQUITIN CARBOXYL-TERMINAL HYDROLASE"/>
    <property type="match status" value="1"/>
</dbReference>
<dbReference type="InterPro" id="IPR028889">
    <property type="entry name" value="USP"/>
</dbReference>
<dbReference type="Gene3D" id="3.30.40.10">
    <property type="entry name" value="Zinc/RING finger domain, C3HC4 (zinc finger)"/>
    <property type="match status" value="1"/>
</dbReference>
<dbReference type="InterPro" id="IPR038765">
    <property type="entry name" value="Papain-like_cys_pep_sf"/>
</dbReference>
<dbReference type="SUPFAM" id="SSF54001">
    <property type="entry name" value="Cysteine proteinases"/>
    <property type="match status" value="1"/>
</dbReference>
<dbReference type="InterPro" id="IPR001394">
    <property type="entry name" value="Peptidase_C19_UCH"/>
</dbReference>
<dbReference type="STRING" id="983966.A0A0H5C3R7"/>
<protein>
    <submittedName>
        <fullName evidence="8">Cysteine proteinase</fullName>
    </submittedName>
</protein>
<accession>A0A0H5C3R7</accession>
<dbReference type="InterPro" id="IPR013083">
    <property type="entry name" value="Znf_RING/FYVE/PHD"/>
</dbReference>
<dbReference type="GO" id="GO:0016579">
    <property type="term" value="P:protein deubiquitination"/>
    <property type="evidence" value="ECO:0007669"/>
    <property type="project" value="InterPro"/>
</dbReference>
<evidence type="ECO:0000313" key="7">
    <source>
        <dbReference type="EMBL" id="CEP22556.1"/>
    </source>
</evidence>
<evidence type="ECO:0000256" key="2">
    <source>
        <dbReference type="ARBA" id="ARBA00022771"/>
    </source>
</evidence>
<evidence type="ECO:0000256" key="3">
    <source>
        <dbReference type="ARBA" id="ARBA00022833"/>
    </source>
</evidence>
<dbReference type="Gene3D" id="3.90.70.10">
    <property type="entry name" value="Cysteine proteinases"/>
    <property type="match status" value="1"/>
</dbReference>
<dbReference type="OMA" id="PQFLIFH"/>
<dbReference type="InterPro" id="IPR050185">
    <property type="entry name" value="Ub_carboxyl-term_hydrolase"/>
</dbReference>
<dbReference type="SMART" id="SM00290">
    <property type="entry name" value="ZnF_UBP"/>
    <property type="match status" value="1"/>
</dbReference>
<evidence type="ECO:0000256" key="4">
    <source>
        <dbReference type="PROSITE-ProRule" id="PRU00502"/>
    </source>
</evidence>
<evidence type="ECO:0000313" key="8">
    <source>
        <dbReference type="EMBL" id="ODV75417.1"/>
    </source>
</evidence>
<evidence type="ECO:0000313" key="9">
    <source>
        <dbReference type="Proteomes" id="UP000038830"/>
    </source>
</evidence>
<accession>A0A1E4S7B4</accession>